<comment type="caution">
    <text evidence="1">The sequence shown here is derived from an EMBL/GenBank/DDBJ whole genome shotgun (WGS) entry which is preliminary data.</text>
</comment>
<proteinExistence type="predicted"/>
<dbReference type="Proteomes" id="UP000034078">
    <property type="component" value="Unassembled WGS sequence"/>
</dbReference>
<accession>A0A837IF31</accession>
<gene>
    <name evidence="1" type="ORF">UX01_C0002G0050</name>
</gene>
<evidence type="ECO:0000313" key="1">
    <source>
        <dbReference type="EMBL" id="KKU01084.1"/>
    </source>
</evidence>
<dbReference type="AlphaFoldDB" id="A0A837IF31"/>
<organism evidence="1 2">
    <name type="scientific">Candidatus Collierbacteria bacterium GW2011_GWB2_45_17</name>
    <dbReference type="NCBI Taxonomy" id="1618388"/>
    <lineage>
        <taxon>Bacteria</taxon>
        <taxon>Candidatus Collieribacteriota</taxon>
    </lineage>
</organism>
<reference evidence="1 2" key="1">
    <citation type="journal article" date="2015" name="Nature">
        <title>rRNA introns, odd ribosomes, and small enigmatic genomes across a large radiation of phyla.</title>
        <authorList>
            <person name="Brown C.T."/>
            <person name="Hug L.A."/>
            <person name="Thomas B.C."/>
            <person name="Sharon I."/>
            <person name="Castelle C.J."/>
            <person name="Singh A."/>
            <person name="Wilkins M.J."/>
            <person name="Williams K.H."/>
            <person name="Banfield J.F."/>
        </authorList>
    </citation>
    <scope>NUCLEOTIDE SEQUENCE [LARGE SCALE GENOMIC DNA]</scope>
</reference>
<evidence type="ECO:0000313" key="2">
    <source>
        <dbReference type="Proteomes" id="UP000034078"/>
    </source>
</evidence>
<protein>
    <submittedName>
        <fullName evidence="1">Uncharacterized protein</fullName>
    </submittedName>
</protein>
<sequence length="384" mass="43874">MAETFMDMSPGFEAKKKTIKEVGADILSRFRTRLGGASSSAVDLELPTTKPLSEPGEAEAFETTEATIQEPTAFAEVSYDKNEFPSAATEKYFREWEALNIEANPEIKAKMRKNILDSEKEHQEIYEQAAESAGLTVELFKQKLQEKVEQVVRESNFFRATHVDVLDKVLNDSGRYKSQFETNRSNGCLNQRYRAQAEMQMFGFNEPDGFDHSSIYREEDIPEEAVKNSNEFRPIYGYFSDNEFGAINDEGTIPPSNDVTQYGEVTVKVKRERAMQKTTLTFQDSLGQMNWPPTPASKPHFVSMRIKDYSVDGVLEKIERTSKTNWGSSYTEAQFHGQLRIDDIEAIYISTKNGLDRDGVEDVRRIYNKFKEAHPDSDIKLIEY</sequence>
<dbReference type="EMBL" id="LCKO01000002">
    <property type="protein sequence ID" value="KKU01084.1"/>
    <property type="molecule type" value="Genomic_DNA"/>
</dbReference>
<name>A0A837IF31_9BACT</name>